<dbReference type="InterPro" id="IPR014331">
    <property type="entry name" value="RNA_pol_sigma70_ECF_RHOBA"/>
</dbReference>
<dbReference type="InterPro" id="IPR014284">
    <property type="entry name" value="RNA_pol_sigma-70_dom"/>
</dbReference>
<dbReference type="Proteomes" id="UP000321353">
    <property type="component" value="Chromosome"/>
</dbReference>
<dbReference type="EMBL" id="CP036264">
    <property type="protein sequence ID" value="QEF97547.1"/>
    <property type="molecule type" value="Genomic_DNA"/>
</dbReference>
<proteinExistence type="inferred from homology"/>
<dbReference type="KEGG" id="smam:Mal15_15870"/>
<reference evidence="7 8" key="1">
    <citation type="submission" date="2019-02" db="EMBL/GenBank/DDBJ databases">
        <title>Planctomycetal bacteria perform biofilm scaping via a novel small molecule.</title>
        <authorList>
            <person name="Jeske O."/>
            <person name="Boedeker C."/>
            <person name="Wiegand S."/>
            <person name="Breitling P."/>
            <person name="Kallscheuer N."/>
            <person name="Jogler M."/>
            <person name="Rohde M."/>
            <person name="Petersen J."/>
            <person name="Medema M.H."/>
            <person name="Surup F."/>
            <person name="Jogler C."/>
        </authorList>
    </citation>
    <scope>NUCLEOTIDE SEQUENCE [LARGE SCALE GENOMIC DNA]</scope>
    <source>
        <strain evidence="7 8">Mal15</strain>
    </source>
</reference>
<dbReference type="RefSeq" id="WP_147867205.1">
    <property type="nucleotide sequence ID" value="NZ_CP036264.1"/>
</dbReference>
<evidence type="ECO:0000256" key="1">
    <source>
        <dbReference type="ARBA" id="ARBA00010641"/>
    </source>
</evidence>
<feature type="region of interest" description="Disordered" evidence="5">
    <location>
        <begin position="1"/>
        <end position="21"/>
    </location>
</feature>
<dbReference type="InterPro" id="IPR036388">
    <property type="entry name" value="WH-like_DNA-bd_sf"/>
</dbReference>
<feature type="domain" description="RNA polymerase sigma-70 region 2" evidence="6">
    <location>
        <begin position="33"/>
        <end position="105"/>
    </location>
</feature>
<accession>A0A5B9MED2</accession>
<dbReference type="GO" id="GO:0016987">
    <property type="term" value="F:sigma factor activity"/>
    <property type="evidence" value="ECO:0007669"/>
    <property type="project" value="UniProtKB-KW"/>
</dbReference>
<protein>
    <submittedName>
        <fullName evidence="7">RNA polymerase sigma factor</fullName>
    </submittedName>
</protein>
<keyword evidence="2" id="KW-0805">Transcription regulation</keyword>
<dbReference type="InterPro" id="IPR013325">
    <property type="entry name" value="RNA_pol_sigma_r2"/>
</dbReference>
<dbReference type="InterPro" id="IPR013324">
    <property type="entry name" value="RNA_pol_sigma_r3/r4-like"/>
</dbReference>
<keyword evidence="8" id="KW-1185">Reference proteome</keyword>
<dbReference type="PANTHER" id="PTHR43133:SF51">
    <property type="entry name" value="RNA POLYMERASE SIGMA FACTOR"/>
    <property type="match status" value="1"/>
</dbReference>
<dbReference type="Gene3D" id="1.10.1740.10">
    <property type="match status" value="1"/>
</dbReference>
<dbReference type="Gene3D" id="1.10.10.10">
    <property type="entry name" value="Winged helix-like DNA-binding domain superfamily/Winged helix DNA-binding domain"/>
    <property type="match status" value="1"/>
</dbReference>
<dbReference type="Pfam" id="PF04542">
    <property type="entry name" value="Sigma70_r2"/>
    <property type="match status" value="1"/>
</dbReference>
<dbReference type="InterPro" id="IPR039425">
    <property type="entry name" value="RNA_pol_sigma-70-like"/>
</dbReference>
<dbReference type="SUPFAM" id="SSF88659">
    <property type="entry name" value="Sigma3 and sigma4 domains of RNA polymerase sigma factors"/>
    <property type="match status" value="1"/>
</dbReference>
<name>A0A5B9MED2_9BACT</name>
<sequence>MNPSAQPNPETSSADQTTPSAREARYSEFVSLLARHDQSIRRFARSLLPSGQGVDDVMQETALECWKKYESFTPETAEDAAEEFIRWACVIARYKVLSWQRDRGRDRLVFREGVIEQLAQTAMRDLSQRERERNAIEACLKELEDRERRLVLSVHAPGESVAKIAEETGIKVRRLYSKVNALRKRLADCVQLRLLEEG</sequence>
<dbReference type="AlphaFoldDB" id="A0A5B9MED2"/>
<dbReference type="PANTHER" id="PTHR43133">
    <property type="entry name" value="RNA POLYMERASE ECF-TYPE SIGMA FACTO"/>
    <property type="match status" value="1"/>
</dbReference>
<evidence type="ECO:0000256" key="4">
    <source>
        <dbReference type="ARBA" id="ARBA00023163"/>
    </source>
</evidence>
<evidence type="ECO:0000313" key="8">
    <source>
        <dbReference type="Proteomes" id="UP000321353"/>
    </source>
</evidence>
<keyword evidence="4" id="KW-0804">Transcription</keyword>
<dbReference type="InterPro" id="IPR007627">
    <property type="entry name" value="RNA_pol_sigma70_r2"/>
</dbReference>
<organism evidence="7 8">
    <name type="scientific">Stieleria maiorica</name>
    <dbReference type="NCBI Taxonomy" id="2795974"/>
    <lineage>
        <taxon>Bacteria</taxon>
        <taxon>Pseudomonadati</taxon>
        <taxon>Planctomycetota</taxon>
        <taxon>Planctomycetia</taxon>
        <taxon>Pirellulales</taxon>
        <taxon>Pirellulaceae</taxon>
        <taxon>Stieleria</taxon>
    </lineage>
</organism>
<keyword evidence="3" id="KW-0731">Sigma factor</keyword>
<dbReference type="SUPFAM" id="SSF88946">
    <property type="entry name" value="Sigma2 domain of RNA polymerase sigma factors"/>
    <property type="match status" value="1"/>
</dbReference>
<evidence type="ECO:0000256" key="2">
    <source>
        <dbReference type="ARBA" id="ARBA00023015"/>
    </source>
</evidence>
<gene>
    <name evidence="7" type="ORF">Mal15_15870</name>
</gene>
<dbReference type="GO" id="GO:0006352">
    <property type="term" value="P:DNA-templated transcription initiation"/>
    <property type="evidence" value="ECO:0007669"/>
    <property type="project" value="InterPro"/>
</dbReference>
<comment type="similarity">
    <text evidence="1">Belongs to the sigma-70 factor family. ECF subfamily.</text>
</comment>
<feature type="compositionally biased region" description="Polar residues" evidence="5">
    <location>
        <begin position="1"/>
        <end position="20"/>
    </location>
</feature>
<evidence type="ECO:0000256" key="3">
    <source>
        <dbReference type="ARBA" id="ARBA00023082"/>
    </source>
</evidence>
<dbReference type="NCBIfam" id="TIGR02937">
    <property type="entry name" value="sigma70-ECF"/>
    <property type="match status" value="1"/>
</dbReference>
<evidence type="ECO:0000256" key="5">
    <source>
        <dbReference type="SAM" id="MobiDB-lite"/>
    </source>
</evidence>
<dbReference type="NCBIfam" id="TIGR02989">
    <property type="entry name" value="Sig-70_gvs1"/>
    <property type="match status" value="1"/>
</dbReference>
<evidence type="ECO:0000259" key="6">
    <source>
        <dbReference type="Pfam" id="PF04542"/>
    </source>
</evidence>
<evidence type="ECO:0000313" key="7">
    <source>
        <dbReference type="EMBL" id="QEF97547.1"/>
    </source>
</evidence>